<evidence type="ECO:0000256" key="1">
    <source>
        <dbReference type="SAM" id="SignalP"/>
    </source>
</evidence>
<organism evidence="2 3">
    <name type="scientific">Aspergillus leporis</name>
    <dbReference type="NCBI Taxonomy" id="41062"/>
    <lineage>
        <taxon>Eukaryota</taxon>
        <taxon>Fungi</taxon>
        <taxon>Dikarya</taxon>
        <taxon>Ascomycota</taxon>
        <taxon>Pezizomycotina</taxon>
        <taxon>Eurotiomycetes</taxon>
        <taxon>Eurotiomycetidae</taxon>
        <taxon>Eurotiales</taxon>
        <taxon>Aspergillaceae</taxon>
        <taxon>Aspergillus</taxon>
        <taxon>Aspergillus subgen. Circumdati</taxon>
    </lineage>
</organism>
<sequence length="95" mass="10884">MPLPRMALLEVSQLVHRLVLMLALADTHRHFEEWSRFRWSHDSLFGKLYQKLQDVLDQGAYSLRTRCRAGCGKPCLSTHSVTSNGGFCNCMCPRC</sequence>
<keyword evidence="3" id="KW-1185">Reference proteome</keyword>
<keyword evidence="1" id="KW-0732">Signal</keyword>
<dbReference type="EMBL" id="ML732516">
    <property type="protein sequence ID" value="KAB8067275.1"/>
    <property type="molecule type" value="Genomic_DNA"/>
</dbReference>
<reference evidence="2 3" key="1">
    <citation type="submission" date="2019-04" db="EMBL/GenBank/DDBJ databases">
        <title>Friends and foes A comparative genomics study of 23 Aspergillus species from section Flavi.</title>
        <authorList>
            <consortium name="DOE Joint Genome Institute"/>
            <person name="Kjaerbolling I."/>
            <person name="Vesth T."/>
            <person name="Frisvad J.C."/>
            <person name="Nybo J.L."/>
            <person name="Theobald S."/>
            <person name="Kildgaard S."/>
            <person name="Isbrandt T."/>
            <person name="Kuo A."/>
            <person name="Sato A."/>
            <person name="Lyhne E.K."/>
            <person name="Kogle M.E."/>
            <person name="Wiebenga A."/>
            <person name="Kun R.S."/>
            <person name="Lubbers R.J."/>
            <person name="Makela M.R."/>
            <person name="Barry K."/>
            <person name="Chovatia M."/>
            <person name="Clum A."/>
            <person name="Daum C."/>
            <person name="Haridas S."/>
            <person name="He G."/>
            <person name="LaButti K."/>
            <person name="Lipzen A."/>
            <person name="Mondo S."/>
            <person name="Riley R."/>
            <person name="Salamov A."/>
            <person name="Simmons B.A."/>
            <person name="Magnuson J.K."/>
            <person name="Henrissat B."/>
            <person name="Mortensen U.H."/>
            <person name="Larsen T.O."/>
            <person name="Devries R.P."/>
            <person name="Grigoriev I.V."/>
            <person name="Machida M."/>
            <person name="Baker S.E."/>
            <person name="Andersen M.R."/>
        </authorList>
    </citation>
    <scope>NUCLEOTIDE SEQUENCE [LARGE SCALE GENOMIC DNA]</scope>
    <source>
        <strain evidence="2 3">CBS 151.66</strain>
    </source>
</reference>
<protein>
    <recommendedName>
        <fullName evidence="4">Secreted protein</fullName>
    </recommendedName>
</protein>
<feature type="signal peptide" evidence="1">
    <location>
        <begin position="1"/>
        <end position="25"/>
    </location>
</feature>
<name>A0A5N5WHV7_9EURO</name>
<evidence type="ECO:0000313" key="3">
    <source>
        <dbReference type="Proteomes" id="UP000326565"/>
    </source>
</evidence>
<proteinExistence type="predicted"/>
<dbReference type="AlphaFoldDB" id="A0A5N5WHV7"/>
<dbReference type="Proteomes" id="UP000326565">
    <property type="component" value="Unassembled WGS sequence"/>
</dbReference>
<evidence type="ECO:0000313" key="2">
    <source>
        <dbReference type="EMBL" id="KAB8067275.1"/>
    </source>
</evidence>
<evidence type="ECO:0008006" key="4">
    <source>
        <dbReference type="Google" id="ProtNLM"/>
    </source>
</evidence>
<gene>
    <name evidence="2" type="ORF">BDV29DRAFT_186461</name>
</gene>
<feature type="chain" id="PRO_5025067359" description="Secreted protein" evidence="1">
    <location>
        <begin position="26"/>
        <end position="95"/>
    </location>
</feature>
<accession>A0A5N5WHV7</accession>